<organism evidence="1 2">
    <name type="scientific">Eubacterium plexicaudatum ASF492</name>
    <dbReference type="NCBI Taxonomy" id="1235802"/>
    <lineage>
        <taxon>Bacteria</taxon>
        <taxon>Bacillati</taxon>
        <taxon>Bacillota</taxon>
        <taxon>Clostridia</taxon>
        <taxon>Eubacteriales</taxon>
        <taxon>Eubacteriaceae</taxon>
        <taxon>Eubacterium</taxon>
    </lineage>
</organism>
<evidence type="ECO:0000313" key="1">
    <source>
        <dbReference type="EMBL" id="EMZ28809.1"/>
    </source>
</evidence>
<name>N2AWD5_9FIRM</name>
<proteinExistence type="predicted"/>
<dbReference type="EMBL" id="AQFT01000057">
    <property type="protein sequence ID" value="EMZ28809.1"/>
    <property type="molecule type" value="Genomic_DNA"/>
</dbReference>
<gene>
    <name evidence="1" type="ORF">C823_01836</name>
</gene>
<protein>
    <recommendedName>
        <fullName evidence="3">HipA-like C-terminal domain-containing protein</fullName>
    </recommendedName>
</protein>
<comment type="caution">
    <text evidence="1">The sequence shown here is derived from an EMBL/GenBank/DDBJ whole genome shotgun (WGS) entry which is preliminary data.</text>
</comment>
<dbReference type="STRING" id="1235802.C823_01836"/>
<evidence type="ECO:0008006" key="3">
    <source>
        <dbReference type="Google" id="ProtNLM"/>
    </source>
</evidence>
<dbReference type="PATRIC" id="fig|1235802.3.peg.1944"/>
<dbReference type="eggNOG" id="COG3550">
    <property type="taxonomic scope" value="Bacteria"/>
</dbReference>
<accession>N2AWD5</accession>
<keyword evidence="2" id="KW-1185">Reference proteome</keyword>
<dbReference type="Gene3D" id="1.10.1070.20">
    <property type="match status" value="1"/>
</dbReference>
<dbReference type="HOGENOM" id="CLU_042516_2_0_9"/>
<dbReference type="AlphaFoldDB" id="N2AWD5"/>
<evidence type="ECO:0000313" key="2">
    <source>
        <dbReference type="Proteomes" id="UP000012589"/>
    </source>
</evidence>
<sequence length="372" mass="43443">MYLMLKNTKVLYFDLEDFVVEVIRNDLLPFCLRSNIRLSTKMKDILHNIQEVKAYLSSRVLSLSRDNAKQIYAAFQIPQVDSTDNRVNICIKCKGVSIVDSYWVKEDDEESDWRKINIRQNKLRDILDLSLSGFSPTITTNAICPELTTKGLFRKGWVYLGESLYLLKSDKTNEYVNTRMEVLASEILECFENRLDSIVYLSDIKETARGTAYVSICQNFVREEQSFTEAWEVMDYCMRRKIDFREFCLDRWGSKFACIPVLDYIIINTDRHTQNYGFMMNNDTGQLEAVAPMFDLNCALVADYFKVEAGDTLSQMFNTKETIRELAFKYIKYTDLKFNEQAFVELASGKQYKSLRHVFEKVYGRIQELGLI</sequence>
<dbReference type="Proteomes" id="UP000012589">
    <property type="component" value="Unassembled WGS sequence"/>
</dbReference>
<reference evidence="1 2" key="1">
    <citation type="journal article" date="2014" name="Genome Announc.">
        <title>Draft genome sequences of the altered schaedler flora, a defined bacterial community from gnotobiotic mice.</title>
        <authorList>
            <person name="Wannemuehler M.J."/>
            <person name="Overstreet A.M."/>
            <person name="Ward D.V."/>
            <person name="Phillips G.J."/>
        </authorList>
    </citation>
    <scope>NUCLEOTIDE SEQUENCE [LARGE SCALE GENOMIC DNA]</scope>
    <source>
        <strain evidence="1 2">ASF492</strain>
    </source>
</reference>